<dbReference type="GO" id="GO:0003723">
    <property type="term" value="F:RNA binding"/>
    <property type="evidence" value="ECO:0007669"/>
    <property type="project" value="UniProtKB-KW"/>
</dbReference>
<accession>A0AAJ8JN98</accession>
<feature type="region of interest" description="Disordered" evidence="5">
    <location>
        <begin position="454"/>
        <end position="476"/>
    </location>
</feature>
<dbReference type="InterPro" id="IPR043519">
    <property type="entry name" value="NT_sf"/>
</dbReference>
<feature type="compositionally biased region" description="Basic residues" evidence="5">
    <location>
        <begin position="463"/>
        <end position="476"/>
    </location>
</feature>
<evidence type="ECO:0000256" key="1">
    <source>
        <dbReference type="ARBA" id="ARBA00007265"/>
    </source>
</evidence>
<name>A0AAJ8JN98_9TREE</name>
<evidence type="ECO:0000259" key="6">
    <source>
        <dbReference type="Pfam" id="PF01743"/>
    </source>
</evidence>
<gene>
    <name evidence="7" type="ORF">L203_100486</name>
</gene>
<dbReference type="KEGG" id="cdep:91084702"/>
<evidence type="ECO:0000256" key="5">
    <source>
        <dbReference type="SAM" id="MobiDB-lite"/>
    </source>
</evidence>
<proteinExistence type="inferred from homology"/>
<organism evidence="7 8">
    <name type="scientific">Cryptococcus depauperatus CBS 7841</name>
    <dbReference type="NCBI Taxonomy" id="1295531"/>
    <lineage>
        <taxon>Eukaryota</taxon>
        <taxon>Fungi</taxon>
        <taxon>Dikarya</taxon>
        <taxon>Basidiomycota</taxon>
        <taxon>Agaricomycotina</taxon>
        <taxon>Tremellomycetes</taxon>
        <taxon>Tremellales</taxon>
        <taxon>Cryptococcaceae</taxon>
        <taxon>Cryptococcus</taxon>
    </lineage>
</organism>
<dbReference type="Proteomes" id="UP000094043">
    <property type="component" value="Chromosome 1"/>
</dbReference>
<dbReference type="GeneID" id="91084702"/>
<dbReference type="SUPFAM" id="SSF81301">
    <property type="entry name" value="Nucleotidyltransferase"/>
    <property type="match status" value="1"/>
</dbReference>
<dbReference type="Gene3D" id="3.30.460.10">
    <property type="entry name" value="Beta Polymerase, domain 2"/>
    <property type="match status" value="1"/>
</dbReference>
<protein>
    <recommendedName>
        <fullName evidence="6">Poly A polymerase head domain-containing protein</fullName>
    </recommendedName>
</protein>
<dbReference type="GO" id="GO:0001680">
    <property type="term" value="P:tRNA 3'-terminal CCA addition"/>
    <property type="evidence" value="ECO:0007669"/>
    <property type="project" value="UniProtKB-ARBA"/>
</dbReference>
<comment type="similarity">
    <text evidence="1 4">Belongs to the tRNA nucleotidyltransferase/poly(A) polymerase family.</text>
</comment>
<dbReference type="PANTHER" id="PTHR13734">
    <property type="entry name" value="TRNA-NUCLEOTIDYLTRANSFERASE"/>
    <property type="match status" value="1"/>
</dbReference>
<dbReference type="PANTHER" id="PTHR13734:SF5">
    <property type="entry name" value="CCA TRNA NUCLEOTIDYLTRANSFERASE, MITOCHONDRIAL"/>
    <property type="match status" value="1"/>
</dbReference>
<dbReference type="GO" id="GO:0052929">
    <property type="term" value="F:ATP:3'-cytidine-cytidine-tRNA adenylyltransferase activity"/>
    <property type="evidence" value="ECO:0007669"/>
    <property type="project" value="TreeGrafter"/>
</dbReference>
<evidence type="ECO:0000256" key="4">
    <source>
        <dbReference type="RuleBase" id="RU003953"/>
    </source>
</evidence>
<keyword evidence="2 4" id="KW-0808">Transferase</keyword>
<evidence type="ECO:0000256" key="3">
    <source>
        <dbReference type="ARBA" id="ARBA00022884"/>
    </source>
</evidence>
<evidence type="ECO:0000313" key="8">
    <source>
        <dbReference type="Proteomes" id="UP000094043"/>
    </source>
</evidence>
<dbReference type="InterPro" id="IPR002646">
    <property type="entry name" value="PolA_pol_head_dom"/>
</dbReference>
<evidence type="ECO:0000256" key="2">
    <source>
        <dbReference type="ARBA" id="ARBA00022679"/>
    </source>
</evidence>
<reference evidence="7" key="3">
    <citation type="submission" date="2024-01" db="EMBL/GenBank/DDBJ databases">
        <authorList>
            <person name="Coelho M.A."/>
            <person name="David-Palma M."/>
            <person name="Shea T."/>
            <person name="Sun S."/>
            <person name="Cuomo C.A."/>
            <person name="Heitman J."/>
        </authorList>
    </citation>
    <scope>NUCLEOTIDE SEQUENCE</scope>
    <source>
        <strain evidence="7">CBS 7841</strain>
    </source>
</reference>
<reference evidence="7" key="1">
    <citation type="submission" date="2016-06" db="EMBL/GenBank/DDBJ databases">
        <authorList>
            <person name="Cuomo C."/>
            <person name="Litvintseva A."/>
            <person name="Heitman J."/>
            <person name="Chen Y."/>
            <person name="Sun S."/>
            <person name="Springer D."/>
            <person name="Dromer F."/>
            <person name="Young S."/>
            <person name="Zeng Q."/>
            <person name="Chapman S."/>
            <person name="Gujja S."/>
            <person name="Saif S."/>
            <person name="Birren B."/>
        </authorList>
    </citation>
    <scope>NUCLEOTIDE SEQUENCE</scope>
    <source>
        <strain evidence="7">CBS 7841</strain>
    </source>
</reference>
<keyword evidence="8" id="KW-1185">Reference proteome</keyword>
<keyword evidence="3 4" id="KW-0694">RNA-binding</keyword>
<dbReference type="Gene3D" id="1.10.3090.10">
    <property type="entry name" value="cca-adding enzyme, domain 2"/>
    <property type="match status" value="1"/>
</dbReference>
<evidence type="ECO:0000313" key="7">
    <source>
        <dbReference type="EMBL" id="WVN85341.1"/>
    </source>
</evidence>
<dbReference type="SUPFAM" id="SSF81891">
    <property type="entry name" value="Poly A polymerase C-terminal region-like"/>
    <property type="match status" value="1"/>
</dbReference>
<feature type="domain" description="Poly A polymerase head" evidence="6">
    <location>
        <begin position="32"/>
        <end position="146"/>
    </location>
</feature>
<dbReference type="RefSeq" id="XP_066066042.1">
    <property type="nucleotide sequence ID" value="XM_066209945.1"/>
</dbReference>
<dbReference type="AlphaFoldDB" id="A0AAJ8JN98"/>
<sequence>MTPPLHLNDTETAFVTLLDSFAKQQDPPVECRIAGGWLLSLPSSDLDIALSIPSGHGFAVNFVDFLKTKNIPTGSVGKVVANPDQSKHLETGTTRIMGLECDFKSGTPLEDASRRDLTINALFYNVHTKQVEDYTERGLSDLESKIARTPLAPRQTFHDDPLRIIRCVRFASRFDLTIAPEVVEVIRQEDVKVSKERIGIEVTKMLHQNPFEAMCLIDSLGLHPYIFNCDVDPPRHDAIASAQILRHLLKREDVDDVLWLATAVTPFRGLTVERKGKHIPACVAVISEGLKLSTELKLSVANLFEAAKRIDPEATKRSEIGSCLQHQTVRPWQRSLTWAIVMNILPIWKGHWNNETEIVYNRYQKFRERIVAQGIDDAIDKPLLLNVSFILSSSAKLQGNDIQRLLSIPPSSLITTIRQSLNAWQLDNPNSNKADCEAWLQGMWDGEGRAHWELNSSAPMQNGRKHRDNKGEKRKR</sequence>
<dbReference type="Pfam" id="PF01743">
    <property type="entry name" value="PolyA_pol"/>
    <property type="match status" value="1"/>
</dbReference>
<dbReference type="GO" id="GO:0052927">
    <property type="term" value="F:CC tRNA cytidylyltransferase activity"/>
    <property type="evidence" value="ECO:0007669"/>
    <property type="project" value="TreeGrafter"/>
</dbReference>
<reference evidence="7" key="2">
    <citation type="journal article" date="2022" name="Elife">
        <title>Obligate sexual reproduction of a homothallic fungus closely related to the Cryptococcus pathogenic species complex.</title>
        <authorList>
            <person name="Passer A.R."/>
            <person name="Clancey S.A."/>
            <person name="Shea T."/>
            <person name="David-Palma M."/>
            <person name="Averette A.F."/>
            <person name="Boekhout T."/>
            <person name="Porcel B.M."/>
            <person name="Nowrousian M."/>
            <person name="Cuomo C.A."/>
            <person name="Sun S."/>
            <person name="Heitman J."/>
            <person name="Coelho M.A."/>
        </authorList>
    </citation>
    <scope>NUCLEOTIDE SEQUENCE</scope>
    <source>
        <strain evidence="7">CBS 7841</strain>
    </source>
</reference>
<dbReference type="EMBL" id="CP143784">
    <property type="protein sequence ID" value="WVN85341.1"/>
    <property type="molecule type" value="Genomic_DNA"/>
</dbReference>